<evidence type="ECO:0000256" key="7">
    <source>
        <dbReference type="ARBA" id="ARBA00024910"/>
    </source>
</evidence>
<dbReference type="GO" id="GO:0032153">
    <property type="term" value="C:cell division site"/>
    <property type="evidence" value="ECO:0007669"/>
    <property type="project" value="TreeGrafter"/>
</dbReference>
<organism evidence="10 11">
    <name type="scientific">Hydromonas duriensis</name>
    <dbReference type="NCBI Taxonomy" id="1527608"/>
    <lineage>
        <taxon>Bacteria</taxon>
        <taxon>Pseudomonadati</taxon>
        <taxon>Pseudomonadota</taxon>
        <taxon>Betaproteobacteria</taxon>
        <taxon>Burkholderiales</taxon>
        <taxon>Burkholderiaceae</taxon>
        <taxon>Hydromonas</taxon>
    </lineage>
</organism>
<dbReference type="InterPro" id="IPR036192">
    <property type="entry name" value="Cell_div_ZapA-like_sf"/>
</dbReference>
<protein>
    <recommendedName>
        <fullName evidence="2">Cell division protein ZapA</fullName>
    </recommendedName>
    <alternativeName>
        <fullName evidence="9">Z ring-associated protein ZapA</fullName>
    </alternativeName>
</protein>
<comment type="subunit">
    <text evidence="8">Homodimer. Interacts with FtsZ.</text>
</comment>
<dbReference type="PANTHER" id="PTHR34981:SF1">
    <property type="entry name" value="CELL DIVISION PROTEIN ZAPA"/>
    <property type="match status" value="1"/>
</dbReference>
<keyword evidence="4 10" id="KW-0132">Cell division</keyword>
<keyword evidence="11" id="KW-1185">Reference proteome</keyword>
<dbReference type="RefSeq" id="WP_133620627.1">
    <property type="nucleotide sequence ID" value="NZ_SNZE01000015.1"/>
</dbReference>
<dbReference type="GO" id="GO:0000921">
    <property type="term" value="P:septin ring assembly"/>
    <property type="evidence" value="ECO:0007669"/>
    <property type="project" value="TreeGrafter"/>
</dbReference>
<dbReference type="PANTHER" id="PTHR34981">
    <property type="entry name" value="CELL DIVISION PROTEIN ZAPA"/>
    <property type="match status" value="1"/>
</dbReference>
<dbReference type="GO" id="GO:0000917">
    <property type="term" value="P:division septum assembly"/>
    <property type="evidence" value="ECO:0007669"/>
    <property type="project" value="UniProtKB-KW"/>
</dbReference>
<dbReference type="AlphaFoldDB" id="A0A4R6Y5V7"/>
<proteinExistence type="predicted"/>
<dbReference type="GO" id="GO:0030428">
    <property type="term" value="C:cell septum"/>
    <property type="evidence" value="ECO:0007669"/>
    <property type="project" value="TreeGrafter"/>
</dbReference>
<dbReference type="SUPFAM" id="SSF102829">
    <property type="entry name" value="Cell division protein ZapA-like"/>
    <property type="match status" value="1"/>
</dbReference>
<evidence type="ECO:0000313" key="10">
    <source>
        <dbReference type="EMBL" id="TDR30892.1"/>
    </source>
</evidence>
<sequence length="105" mass="11637">MNHAVKKDALNVTILGRNYTLLCAPDEKASLLASVALVDQKMQMINQQMDLSGHDKIAVFAALQIAHELLQLNLQNSTSIEATQRINRMNDSIDEVLNESHPSLL</sequence>
<comment type="caution">
    <text evidence="10">The sequence shown here is derived from an EMBL/GenBank/DDBJ whole genome shotgun (WGS) entry which is preliminary data.</text>
</comment>
<name>A0A4R6Y5V7_9BURK</name>
<dbReference type="OrthoDB" id="5297208at2"/>
<keyword evidence="3" id="KW-0963">Cytoplasm</keyword>
<keyword evidence="5" id="KW-0717">Septation</keyword>
<dbReference type="Gene3D" id="3.30.160.880">
    <property type="entry name" value="Cell division protein ZapA protomer, N-terminal domain"/>
    <property type="match status" value="1"/>
</dbReference>
<evidence type="ECO:0000256" key="2">
    <source>
        <dbReference type="ARBA" id="ARBA00015195"/>
    </source>
</evidence>
<accession>A0A4R6Y5V7</accession>
<dbReference type="InterPro" id="IPR042233">
    <property type="entry name" value="Cell_div_ZapA_N"/>
</dbReference>
<dbReference type="InterPro" id="IPR007838">
    <property type="entry name" value="Cell_div_ZapA-like"/>
</dbReference>
<evidence type="ECO:0000256" key="8">
    <source>
        <dbReference type="ARBA" id="ARBA00026068"/>
    </source>
</evidence>
<evidence type="ECO:0000256" key="1">
    <source>
        <dbReference type="ARBA" id="ARBA00004496"/>
    </source>
</evidence>
<gene>
    <name evidence="10" type="ORF">DFR44_1157</name>
</gene>
<evidence type="ECO:0000256" key="3">
    <source>
        <dbReference type="ARBA" id="ARBA00022490"/>
    </source>
</evidence>
<dbReference type="EMBL" id="SNZE01000015">
    <property type="protein sequence ID" value="TDR30892.1"/>
    <property type="molecule type" value="Genomic_DNA"/>
</dbReference>
<dbReference type="GO" id="GO:0043093">
    <property type="term" value="P:FtsZ-dependent cytokinesis"/>
    <property type="evidence" value="ECO:0007669"/>
    <property type="project" value="TreeGrafter"/>
</dbReference>
<evidence type="ECO:0000256" key="9">
    <source>
        <dbReference type="ARBA" id="ARBA00033158"/>
    </source>
</evidence>
<evidence type="ECO:0000313" key="11">
    <source>
        <dbReference type="Proteomes" id="UP000294480"/>
    </source>
</evidence>
<evidence type="ECO:0000256" key="5">
    <source>
        <dbReference type="ARBA" id="ARBA00023210"/>
    </source>
</evidence>
<reference evidence="10 11" key="1">
    <citation type="submission" date="2019-03" db="EMBL/GenBank/DDBJ databases">
        <title>Genomic Encyclopedia of Type Strains, Phase IV (KMG-IV): sequencing the most valuable type-strain genomes for metagenomic binning, comparative biology and taxonomic classification.</title>
        <authorList>
            <person name="Goeker M."/>
        </authorList>
    </citation>
    <scope>NUCLEOTIDE SEQUENCE [LARGE SCALE GENOMIC DNA]</scope>
    <source>
        <strain evidence="10 11">DSM 102852</strain>
    </source>
</reference>
<comment type="subcellular location">
    <subcellularLocation>
        <location evidence="1">Cytoplasm</location>
    </subcellularLocation>
</comment>
<evidence type="ECO:0000256" key="6">
    <source>
        <dbReference type="ARBA" id="ARBA00023306"/>
    </source>
</evidence>
<dbReference type="GO" id="GO:0005829">
    <property type="term" value="C:cytosol"/>
    <property type="evidence" value="ECO:0007669"/>
    <property type="project" value="TreeGrafter"/>
</dbReference>
<dbReference type="Proteomes" id="UP000294480">
    <property type="component" value="Unassembled WGS sequence"/>
</dbReference>
<evidence type="ECO:0000256" key="4">
    <source>
        <dbReference type="ARBA" id="ARBA00022618"/>
    </source>
</evidence>
<keyword evidence="6" id="KW-0131">Cell cycle</keyword>
<comment type="function">
    <text evidence="7">Activator of cell division through the inhibition of FtsZ GTPase activity, therefore promoting FtsZ assembly into bundles of protofilaments necessary for the formation of the division Z ring. It is recruited early at mid-cell but it is not essential for cell division.</text>
</comment>
<dbReference type="Gene3D" id="1.20.5.50">
    <property type="match status" value="1"/>
</dbReference>
<dbReference type="Pfam" id="PF05164">
    <property type="entry name" value="ZapA"/>
    <property type="match status" value="1"/>
</dbReference>